<dbReference type="PANTHER" id="PTHR34109:SF1">
    <property type="entry name" value="VOC DOMAIN-CONTAINING PROTEIN"/>
    <property type="match status" value="1"/>
</dbReference>
<keyword evidence="3" id="KW-1185">Reference proteome</keyword>
<reference evidence="2" key="1">
    <citation type="submission" date="2018-01" db="EMBL/GenBank/DDBJ databases">
        <authorList>
            <person name="Mao J.F."/>
        </authorList>
    </citation>
    <scope>NUCLEOTIDE SEQUENCE</scope>
    <source>
        <strain evidence="2">Huo1</strain>
        <tissue evidence="2">Leaf</tissue>
    </source>
</reference>
<dbReference type="Pfam" id="PF22656">
    <property type="entry name" value="At5g48480-like_N"/>
    <property type="match status" value="1"/>
</dbReference>
<dbReference type="InterPro" id="IPR054576">
    <property type="entry name" value="At5g48480-like_N"/>
</dbReference>
<feature type="domain" description="Glyoxalase At5g48480-like N-terminal" evidence="1">
    <location>
        <begin position="5"/>
        <end position="35"/>
    </location>
</feature>
<evidence type="ECO:0000313" key="2">
    <source>
        <dbReference type="EMBL" id="KAG6427832.1"/>
    </source>
</evidence>
<dbReference type="EMBL" id="PNBA02000004">
    <property type="protein sequence ID" value="KAG6427832.1"/>
    <property type="molecule type" value="Genomic_DNA"/>
</dbReference>
<dbReference type="AlphaFoldDB" id="A0A8X9A2Y9"/>
<protein>
    <recommendedName>
        <fullName evidence="1">Glyoxalase At5g48480-like N-terminal domain-containing protein</fullName>
    </recommendedName>
</protein>
<organism evidence="2">
    <name type="scientific">Salvia splendens</name>
    <name type="common">Scarlet sage</name>
    <dbReference type="NCBI Taxonomy" id="180675"/>
    <lineage>
        <taxon>Eukaryota</taxon>
        <taxon>Viridiplantae</taxon>
        <taxon>Streptophyta</taxon>
        <taxon>Embryophyta</taxon>
        <taxon>Tracheophyta</taxon>
        <taxon>Spermatophyta</taxon>
        <taxon>Magnoliopsida</taxon>
        <taxon>eudicotyledons</taxon>
        <taxon>Gunneridae</taxon>
        <taxon>Pentapetalae</taxon>
        <taxon>asterids</taxon>
        <taxon>lamiids</taxon>
        <taxon>Lamiales</taxon>
        <taxon>Lamiaceae</taxon>
        <taxon>Nepetoideae</taxon>
        <taxon>Mentheae</taxon>
        <taxon>Salviinae</taxon>
        <taxon>Salvia</taxon>
        <taxon>Salvia subgen. Calosphace</taxon>
        <taxon>core Calosphace</taxon>
    </lineage>
</organism>
<dbReference type="Proteomes" id="UP000298416">
    <property type="component" value="Unassembled WGS sequence"/>
</dbReference>
<proteinExistence type="predicted"/>
<dbReference type="PANTHER" id="PTHR34109">
    <property type="entry name" value="BNAUNNG04460D PROTEIN-RELATED"/>
    <property type="match status" value="1"/>
</dbReference>
<name>A0A8X9A2Y9_SALSN</name>
<accession>A0A8X9A2Y9</accession>
<comment type="caution">
    <text evidence="2">The sequence shown here is derived from an EMBL/GenBank/DDBJ whole genome shotgun (WGS) entry which is preliminary data.</text>
</comment>
<evidence type="ECO:0000313" key="3">
    <source>
        <dbReference type="Proteomes" id="UP000298416"/>
    </source>
</evidence>
<dbReference type="InterPro" id="IPR029068">
    <property type="entry name" value="Glyas_Bleomycin-R_OHBP_Dase"/>
</dbReference>
<dbReference type="Gene3D" id="3.10.180.10">
    <property type="entry name" value="2,3-Dihydroxybiphenyl 1,2-Dioxygenase, domain 1"/>
    <property type="match status" value="1"/>
</dbReference>
<reference evidence="2" key="2">
    <citation type="submission" date="2020-08" db="EMBL/GenBank/DDBJ databases">
        <title>Plant Genome Project.</title>
        <authorList>
            <person name="Zhang R.-G."/>
        </authorList>
    </citation>
    <scope>NUCLEOTIDE SEQUENCE</scope>
    <source>
        <strain evidence="2">Huo1</strain>
        <tissue evidence="2">Leaf</tissue>
    </source>
</reference>
<sequence length="112" mass="11906">MDGKNDPKRKAELELPLICSVELKIGSFVFVVSDLTYDSSSPMKSSGVAADAVSEDEVIECEGACCGGVMCKVEDPYCNLWLICSPANKCADVAASPSLPECVKLGQFHSLL</sequence>
<evidence type="ECO:0000259" key="1">
    <source>
        <dbReference type="Pfam" id="PF22656"/>
    </source>
</evidence>
<gene>
    <name evidence="2" type="ORF">SASPL_112079</name>
</gene>